<keyword evidence="4" id="KW-1185">Reference proteome</keyword>
<keyword evidence="2" id="KW-0812">Transmembrane</keyword>
<organism evidence="3 4">
    <name type="scientific">Anthostomella pinea</name>
    <dbReference type="NCBI Taxonomy" id="933095"/>
    <lineage>
        <taxon>Eukaryota</taxon>
        <taxon>Fungi</taxon>
        <taxon>Dikarya</taxon>
        <taxon>Ascomycota</taxon>
        <taxon>Pezizomycotina</taxon>
        <taxon>Sordariomycetes</taxon>
        <taxon>Xylariomycetidae</taxon>
        <taxon>Xylariales</taxon>
        <taxon>Xylariaceae</taxon>
        <taxon>Anthostomella</taxon>
    </lineage>
</organism>
<evidence type="ECO:0000256" key="1">
    <source>
        <dbReference type="SAM" id="MobiDB-lite"/>
    </source>
</evidence>
<gene>
    <name evidence="3" type="ORF">KHLLAP_LOCUS10260</name>
</gene>
<accession>A0AAI8VSR4</accession>
<dbReference type="AlphaFoldDB" id="A0AAI8VSR4"/>
<evidence type="ECO:0000313" key="4">
    <source>
        <dbReference type="Proteomes" id="UP001295740"/>
    </source>
</evidence>
<feature type="region of interest" description="Disordered" evidence="1">
    <location>
        <begin position="41"/>
        <end position="60"/>
    </location>
</feature>
<keyword evidence="2" id="KW-0472">Membrane</keyword>
<evidence type="ECO:0000256" key="2">
    <source>
        <dbReference type="SAM" id="Phobius"/>
    </source>
</evidence>
<reference evidence="3" key="1">
    <citation type="submission" date="2023-10" db="EMBL/GenBank/DDBJ databases">
        <authorList>
            <person name="Hackl T."/>
        </authorList>
    </citation>
    <scope>NUCLEOTIDE SEQUENCE</scope>
</reference>
<dbReference type="Proteomes" id="UP001295740">
    <property type="component" value="Unassembled WGS sequence"/>
</dbReference>
<comment type="caution">
    <text evidence="3">The sequence shown here is derived from an EMBL/GenBank/DDBJ whole genome shotgun (WGS) entry which is preliminary data.</text>
</comment>
<keyword evidence="2" id="KW-1133">Transmembrane helix</keyword>
<sequence>MRFSKVVLGVWTYFIMTLFPVPALPSSPTYRLRKGHTVDGDVSIGHETTGAAGEEDAETVQVIDAAETVDAADRMEFLQTPR</sequence>
<protein>
    <submittedName>
        <fullName evidence="3">Uu.00g056920.m01.CDS01</fullName>
    </submittedName>
</protein>
<proteinExistence type="predicted"/>
<evidence type="ECO:0000313" key="3">
    <source>
        <dbReference type="EMBL" id="CAJ2509792.1"/>
    </source>
</evidence>
<feature type="transmembrane region" description="Helical" evidence="2">
    <location>
        <begin position="6"/>
        <end position="24"/>
    </location>
</feature>
<dbReference type="EMBL" id="CAUWAG010000013">
    <property type="protein sequence ID" value="CAJ2509792.1"/>
    <property type="molecule type" value="Genomic_DNA"/>
</dbReference>
<name>A0AAI8VSR4_9PEZI</name>